<proteinExistence type="inferred from homology"/>
<dbReference type="GO" id="GO:0042597">
    <property type="term" value="C:periplasmic space"/>
    <property type="evidence" value="ECO:0007669"/>
    <property type="project" value="UniProtKB-SubCell"/>
</dbReference>
<keyword evidence="6" id="KW-0574">Periplasm</keyword>
<feature type="signal peptide" evidence="9">
    <location>
        <begin position="1"/>
        <end position="24"/>
    </location>
</feature>
<dbReference type="EMBL" id="JACIEE010000001">
    <property type="protein sequence ID" value="MBB3975489.1"/>
    <property type="molecule type" value="Genomic_DNA"/>
</dbReference>
<evidence type="ECO:0000256" key="2">
    <source>
        <dbReference type="ARBA" id="ARBA00008520"/>
    </source>
</evidence>
<comment type="subcellular location">
    <subcellularLocation>
        <location evidence="1">Periplasm</location>
    </subcellularLocation>
</comment>
<evidence type="ECO:0000256" key="3">
    <source>
        <dbReference type="ARBA" id="ARBA00022448"/>
    </source>
</evidence>
<keyword evidence="5 9" id="KW-0732">Signal</keyword>
<dbReference type="Pfam" id="PF01547">
    <property type="entry name" value="SBP_bac_1"/>
    <property type="match status" value="1"/>
</dbReference>
<dbReference type="PANTHER" id="PTHR43649:SF28">
    <property type="entry name" value="BINDING PROTEIN COMPONENT OF ABC SUGAR TRANSPORTER-RELATED"/>
    <property type="match status" value="1"/>
</dbReference>
<comment type="caution">
    <text evidence="10">The sequence shown here is derived from an EMBL/GenBank/DDBJ whole genome shotgun (WGS) entry which is preliminary data.</text>
</comment>
<sequence length="419" mass="45727">MTRNLIKGLLLATSVLGTAGLAQAQDVSLTIESWRNDDLSIWQEKIIPAFEAKNPGIKVVFAPTAPTEYNAALNAKLDAGSAGDLITCRPFDASLELYNKKHLASLNDLPGMENFSDVAKSAWTTDDGSATFCVPMASVIHGFIYNKDAFDQLGIAVPTTEAEFFAALDKIKADGNYIPMAMGTKDLWEAATMGYQNIGPTYWKGEEGRAALIKGEQKLTDEPWVEPYRVLAKWKDYLGDGFEAQTYPDSQNLFTLGRAAIFPAGSWEIGLFNTQAQFKMGAFPPPVKAAGDTCYISDHNDIGVGLNAKSANPEAAKKLLSFIASPEFADIYANSLPGFFSLNSTAVKMQDPIAQEFVSWREKCKPTIRSTYQILSRGTPNLENETWTASANVINGTQTPEEAAEKLQKGLDSWFKPAK</sequence>
<evidence type="ECO:0000256" key="8">
    <source>
        <dbReference type="ARBA" id="ARBA00049753"/>
    </source>
</evidence>
<dbReference type="InterPro" id="IPR050490">
    <property type="entry name" value="Bact_solute-bd_prot1"/>
</dbReference>
<reference evidence="10 11" key="1">
    <citation type="submission" date="2020-08" db="EMBL/GenBank/DDBJ databases">
        <title>Genomic Encyclopedia of Type Strains, Phase IV (KMG-IV): sequencing the most valuable type-strain genomes for metagenomic binning, comparative biology and taxonomic classification.</title>
        <authorList>
            <person name="Goeker M."/>
        </authorList>
    </citation>
    <scope>NUCLEOTIDE SEQUENCE [LARGE SCALE GENOMIC DNA]</scope>
    <source>
        <strain evidence="10 11">DSM 100211</strain>
    </source>
</reference>
<dbReference type="Gene3D" id="3.40.190.10">
    <property type="entry name" value="Periplasmic binding protein-like II"/>
    <property type="match status" value="2"/>
</dbReference>
<dbReference type="RefSeq" id="WP_183798990.1">
    <property type="nucleotide sequence ID" value="NZ_JACIEE010000001.1"/>
</dbReference>
<dbReference type="PANTHER" id="PTHR43649">
    <property type="entry name" value="ARABINOSE-BINDING PROTEIN-RELATED"/>
    <property type="match status" value="1"/>
</dbReference>
<keyword evidence="3" id="KW-0813">Transport</keyword>
<organism evidence="10 11">
    <name type="scientific">Mycoplana azooxidifex</name>
    <dbReference type="NCBI Taxonomy" id="1636188"/>
    <lineage>
        <taxon>Bacteria</taxon>
        <taxon>Pseudomonadati</taxon>
        <taxon>Pseudomonadota</taxon>
        <taxon>Alphaproteobacteria</taxon>
        <taxon>Hyphomicrobiales</taxon>
        <taxon>Rhizobiaceae</taxon>
        <taxon>Mycoplana</taxon>
    </lineage>
</organism>
<dbReference type="Proteomes" id="UP000574761">
    <property type="component" value="Unassembled WGS sequence"/>
</dbReference>
<dbReference type="AlphaFoldDB" id="A0A7W6D422"/>
<evidence type="ECO:0000256" key="4">
    <source>
        <dbReference type="ARBA" id="ARBA00022597"/>
    </source>
</evidence>
<gene>
    <name evidence="10" type="ORF">GGQ64_000665</name>
</gene>
<evidence type="ECO:0000313" key="10">
    <source>
        <dbReference type="EMBL" id="MBB3975489.1"/>
    </source>
</evidence>
<dbReference type="InterPro" id="IPR006059">
    <property type="entry name" value="SBP"/>
</dbReference>
<feature type="chain" id="PRO_5031531108" description="Probable sugar-binding periplasmic protein" evidence="9">
    <location>
        <begin position="25"/>
        <end position="419"/>
    </location>
</feature>
<name>A0A7W6D422_9HYPH</name>
<keyword evidence="4" id="KW-0762">Sugar transport</keyword>
<protein>
    <recommendedName>
        <fullName evidence="8">Probable sugar-binding periplasmic protein</fullName>
    </recommendedName>
</protein>
<evidence type="ECO:0000256" key="5">
    <source>
        <dbReference type="ARBA" id="ARBA00022729"/>
    </source>
</evidence>
<evidence type="ECO:0000256" key="1">
    <source>
        <dbReference type="ARBA" id="ARBA00004418"/>
    </source>
</evidence>
<evidence type="ECO:0000313" key="11">
    <source>
        <dbReference type="Proteomes" id="UP000574761"/>
    </source>
</evidence>
<evidence type="ECO:0000256" key="9">
    <source>
        <dbReference type="SAM" id="SignalP"/>
    </source>
</evidence>
<keyword evidence="11" id="KW-1185">Reference proteome</keyword>
<evidence type="ECO:0000256" key="6">
    <source>
        <dbReference type="ARBA" id="ARBA00022764"/>
    </source>
</evidence>
<dbReference type="SUPFAM" id="SSF53850">
    <property type="entry name" value="Periplasmic binding protein-like II"/>
    <property type="match status" value="1"/>
</dbReference>
<accession>A0A7W6D422</accession>
<evidence type="ECO:0000256" key="7">
    <source>
        <dbReference type="ARBA" id="ARBA00049629"/>
    </source>
</evidence>
<comment type="similarity">
    <text evidence="2">Belongs to the bacterial solute-binding protein 1 family.</text>
</comment>
<comment type="function">
    <text evidence="7">Part of a binding-protein-dependent transport system for a sugar.</text>
</comment>